<dbReference type="GeneID" id="36577952"/>
<protein>
    <recommendedName>
        <fullName evidence="5">Methyltransferase</fullName>
    </recommendedName>
</protein>
<gene>
    <name evidence="3" type="ORF">M430DRAFT_94975</name>
</gene>
<evidence type="ECO:0000256" key="1">
    <source>
        <dbReference type="ARBA" id="ARBA00023604"/>
    </source>
</evidence>
<dbReference type="OrthoDB" id="412788at2759"/>
<feature type="compositionally biased region" description="Low complexity" evidence="2">
    <location>
        <begin position="1"/>
        <end position="15"/>
    </location>
</feature>
<evidence type="ECO:0000313" key="3">
    <source>
        <dbReference type="EMBL" id="PSS25295.1"/>
    </source>
</evidence>
<feature type="compositionally biased region" description="Polar residues" evidence="2">
    <location>
        <begin position="16"/>
        <end position="30"/>
    </location>
</feature>
<dbReference type="EMBL" id="KZ679007">
    <property type="protein sequence ID" value="PSS25295.1"/>
    <property type="molecule type" value="Genomic_DNA"/>
</dbReference>
<feature type="region of interest" description="Disordered" evidence="2">
    <location>
        <begin position="266"/>
        <end position="295"/>
    </location>
</feature>
<accession>A0A2T3BAE4</accession>
<dbReference type="InParanoid" id="A0A2T3BAE4"/>
<keyword evidence="4" id="KW-1185">Reference proteome</keyword>
<dbReference type="NCBIfam" id="NF041278">
    <property type="entry name" value="CmcJ_NvfI_EfuI"/>
    <property type="match status" value="1"/>
</dbReference>
<evidence type="ECO:0008006" key="5">
    <source>
        <dbReference type="Google" id="ProtNLM"/>
    </source>
</evidence>
<dbReference type="STRING" id="857342.A0A2T3BAE4"/>
<proteinExistence type="inferred from homology"/>
<dbReference type="Proteomes" id="UP000241818">
    <property type="component" value="Unassembled WGS sequence"/>
</dbReference>
<name>A0A2T3BAE4_AMORE</name>
<comment type="similarity">
    <text evidence="1">Belongs to the asaB hydroxylase/desaturase family.</text>
</comment>
<sequence length="307" mass="34405">MATAAPLHATPAHNLSQSARAESNQTSVDSSFIPRGDAVVTLNYFRPPEDGSVPFNYVEKPPAGQPERNFGDFDIKVPIHDIRGEESKYTLDKDAFTVISNVPESAERDFTDDESIKKNYYPEVEKLILDNVPGSNRVFLFDHTIRRENPSAPRTPVTRVHIDQTRKSATQRVRHHLPEEADKLLNGRFRIINVWRPLNGPVQASPLGFASSSTLKDEDLIPIEHRYPDRTGETAGIKYSDSQKWYYLSGMRNDERLLLECFDSEASKPGSKVQGGRVPHTAFRDPRTPAGAPGRESIEVRALVFGP</sequence>
<organism evidence="3 4">
    <name type="scientific">Amorphotheca resinae ATCC 22711</name>
    <dbReference type="NCBI Taxonomy" id="857342"/>
    <lineage>
        <taxon>Eukaryota</taxon>
        <taxon>Fungi</taxon>
        <taxon>Dikarya</taxon>
        <taxon>Ascomycota</taxon>
        <taxon>Pezizomycotina</taxon>
        <taxon>Leotiomycetes</taxon>
        <taxon>Helotiales</taxon>
        <taxon>Amorphothecaceae</taxon>
        <taxon>Amorphotheca</taxon>
    </lineage>
</organism>
<reference evidence="3 4" key="1">
    <citation type="journal article" date="2018" name="New Phytol.">
        <title>Comparative genomics and transcriptomics depict ericoid mycorrhizal fungi as versatile saprotrophs and plant mutualists.</title>
        <authorList>
            <person name="Martino E."/>
            <person name="Morin E."/>
            <person name="Grelet G.A."/>
            <person name="Kuo A."/>
            <person name="Kohler A."/>
            <person name="Daghino S."/>
            <person name="Barry K.W."/>
            <person name="Cichocki N."/>
            <person name="Clum A."/>
            <person name="Dockter R.B."/>
            <person name="Hainaut M."/>
            <person name="Kuo R.C."/>
            <person name="LaButti K."/>
            <person name="Lindahl B.D."/>
            <person name="Lindquist E.A."/>
            <person name="Lipzen A."/>
            <person name="Khouja H.R."/>
            <person name="Magnuson J."/>
            <person name="Murat C."/>
            <person name="Ohm R.A."/>
            <person name="Singer S.W."/>
            <person name="Spatafora J.W."/>
            <person name="Wang M."/>
            <person name="Veneault-Fourrey C."/>
            <person name="Henrissat B."/>
            <person name="Grigoriev I.V."/>
            <person name="Martin F.M."/>
            <person name="Perotto S."/>
        </authorList>
    </citation>
    <scope>NUCLEOTIDE SEQUENCE [LARGE SCALE GENOMIC DNA]</scope>
    <source>
        <strain evidence="3 4">ATCC 22711</strain>
    </source>
</reference>
<dbReference type="GO" id="GO:0016491">
    <property type="term" value="F:oxidoreductase activity"/>
    <property type="evidence" value="ECO:0007669"/>
    <property type="project" value="InterPro"/>
</dbReference>
<dbReference type="PANTHER" id="PTHR34598:SF1">
    <property type="entry name" value="PUTATIVE (AFU_ORTHOLOGUE AFUA_3G13140)-RELATED"/>
    <property type="match status" value="1"/>
</dbReference>
<evidence type="ECO:0000313" key="4">
    <source>
        <dbReference type="Proteomes" id="UP000241818"/>
    </source>
</evidence>
<dbReference type="InterPro" id="IPR044053">
    <property type="entry name" value="AsaB-like"/>
</dbReference>
<feature type="region of interest" description="Disordered" evidence="2">
    <location>
        <begin position="1"/>
        <end position="30"/>
    </location>
</feature>
<dbReference type="RefSeq" id="XP_024723894.1">
    <property type="nucleotide sequence ID" value="XM_024869871.1"/>
</dbReference>
<dbReference type="PANTHER" id="PTHR34598">
    <property type="entry name" value="BLL6449 PROTEIN"/>
    <property type="match status" value="1"/>
</dbReference>
<evidence type="ECO:0000256" key="2">
    <source>
        <dbReference type="SAM" id="MobiDB-lite"/>
    </source>
</evidence>
<dbReference type="AlphaFoldDB" id="A0A2T3BAE4"/>